<gene>
    <name evidence="1" type="ORF">Blue_115</name>
</gene>
<keyword evidence="2" id="KW-1185">Reference proteome</keyword>
<dbReference type="OrthoDB" id="19575at10239"/>
<dbReference type="EMBL" id="KU577463">
    <property type="protein sequence ID" value="AMO25938.1"/>
    <property type="molecule type" value="Genomic_DNA"/>
</dbReference>
<sequence>MGWKQKLNTQGILIDARVDAYLKGEGFYESTMNPRFLNDWSFVSSIQNHGAPCWRLDTDDPNDSDYTLRIFVSETELYMEVQTSYGSLDRSYHVAAPDGVTMETVDDLLDELID</sequence>
<dbReference type="GeneID" id="29081894"/>
<accession>A0A140HLS6</accession>
<evidence type="ECO:0000313" key="1">
    <source>
        <dbReference type="EMBL" id="AMO25938.1"/>
    </source>
</evidence>
<dbReference type="Proteomes" id="UP000201785">
    <property type="component" value="Segment"/>
</dbReference>
<name>A0A140HLS6_9CAUD</name>
<dbReference type="KEGG" id="vg:29081894"/>
<dbReference type="RefSeq" id="YP_009285427.1">
    <property type="nucleotide sequence ID" value="NC_031056.1"/>
</dbReference>
<proteinExistence type="predicted"/>
<reference evidence="1 2" key="1">
    <citation type="journal article" date="2016" name="Genome Announc.">
        <title>Complete Genome Sequence of Bacteriophage Deep-Blue Infecting Emetic Bacillus cereus.</title>
        <authorList>
            <person name="Hock L."/>
            <person name="Gillis A."/>
            <person name="Mahillon J."/>
        </authorList>
    </citation>
    <scope>NUCLEOTIDE SEQUENCE [LARGE SCALE GENOMIC DNA]</scope>
</reference>
<evidence type="ECO:0000313" key="2">
    <source>
        <dbReference type="Proteomes" id="UP000201785"/>
    </source>
</evidence>
<protein>
    <submittedName>
        <fullName evidence="1">Uncharacterized protein</fullName>
    </submittedName>
</protein>
<organism evidence="1 2">
    <name type="scientific">Bacillus phage Deep Blue</name>
    <dbReference type="NCBI Taxonomy" id="1792245"/>
    <lineage>
        <taxon>Viruses</taxon>
        <taxon>Duplodnaviria</taxon>
        <taxon>Heunggongvirae</taxon>
        <taxon>Uroviricota</taxon>
        <taxon>Caudoviricetes</taxon>
        <taxon>Herelleviridae</taxon>
        <taxon>Bastillevirinae</taxon>
        <taxon>Caeruleovirus</taxon>
        <taxon>Caeruleovirus deepblue</taxon>
    </lineage>
</organism>